<name>A0A2A6FQY9_9MICO</name>
<dbReference type="InterPro" id="IPR029056">
    <property type="entry name" value="Ribokinase-like"/>
</dbReference>
<gene>
    <name evidence="2" type="ORF">B5766_08185</name>
</gene>
<evidence type="ECO:0000259" key="1">
    <source>
        <dbReference type="Pfam" id="PF00294"/>
    </source>
</evidence>
<dbReference type="EMBL" id="NAEP01000041">
    <property type="protein sequence ID" value="PDQ35090.1"/>
    <property type="molecule type" value="Genomic_DNA"/>
</dbReference>
<evidence type="ECO:0000313" key="2">
    <source>
        <dbReference type="EMBL" id="PDQ35090.1"/>
    </source>
</evidence>
<dbReference type="InterPro" id="IPR011611">
    <property type="entry name" value="PfkB_dom"/>
</dbReference>
<protein>
    <recommendedName>
        <fullName evidence="1">Carbohydrate kinase PfkB domain-containing protein</fullName>
    </recommendedName>
</protein>
<proteinExistence type="predicted"/>
<dbReference type="AlphaFoldDB" id="A0A2A6FQY9"/>
<dbReference type="SUPFAM" id="SSF53613">
    <property type="entry name" value="Ribokinase-like"/>
    <property type="match status" value="1"/>
</dbReference>
<dbReference type="Gene3D" id="3.40.1190.20">
    <property type="match status" value="1"/>
</dbReference>
<sequence length="299" mass="31740">MATVGVRAGLSIDHLVTVDRGARFDQLGGPGLYGTLGARLVEGTSTSLFASLPADDNRFAVLFADLGVDVRYCQTVPKVPRVWILNAREGRRIVAISTPGGVEIEGGTAVGDKDDEGELMYPPTEFYQQLDALFESSPVDAPRPEHPITVGIDPHQIPLRTEGFGYVERVTPPGSVLLPSRVHLLLLDRDPRRAARELAARTGGPVVARLDTEGMYIVSSNRNWSVRDSAVNVVETTGAGDSSAAAIVSALAIGADLVTAARFGASVARLALSGWGHSGLLRSKPLTAPLNNIESKQEL</sequence>
<organism evidence="2 3">
    <name type="scientific">Candidatus Lumbricidiphila eiseniae</name>
    <dbReference type="NCBI Taxonomy" id="1969409"/>
    <lineage>
        <taxon>Bacteria</taxon>
        <taxon>Bacillati</taxon>
        <taxon>Actinomycetota</taxon>
        <taxon>Actinomycetes</taxon>
        <taxon>Micrococcales</taxon>
        <taxon>Microbacteriaceae</taxon>
        <taxon>Candidatus Lumbricidiphila</taxon>
    </lineage>
</organism>
<dbReference type="Proteomes" id="UP000219994">
    <property type="component" value="Unassembled WGS sequence"/>
</dbReference>
<comment type="caution">
    <text evidence="2">The sequence shown here is derived from an EMBL/GenBank/DDBJ whole genome shotgun (WGS) entry which is preliminary data.</text>
</comment>
<accession>A0A2A6FQY9</accession>
<dbReference type="Pfam" id="PF00294">
    <property type="entry name" value="PfkB"/>
    <property type="match status" value="1"/>
</dbReference>
<evidence type="ECO:0000313" key="3">
    <source>
        <dbReference type="Proteomes" id="UP000219994"/>
    </source>
</evidence>
<reference evidence="3" key="1">
    <citation type="submission" date="2017-03" db="EMBL/GenBank/DDBJ databases">
        <authorList>
            <person name="Lund M.B."/>
        </authorList>
    </citation>
    <scope>NUCLEOTIDE SEQUENCE [LARGE SCALE GENOMIC DNA]</scope>
</reference>
<feature type="domain" description="Carbohydrate kinase PfkB" evidence="1">
    <location>
        <begin position="194"/>
        <end position="273"/>
    </location>
</feature>